<reference evidence="2" key="1">
    <citation type="journal article" date="2019" name="Sci. Rep.">
        <title>Draft genome of Tanacetum cinerariifolium, the natural source of mosquito coil.</title>
        <authorList>
            <person name="Yamashiro T."/>
            <person name="Shiraishi A."/>
            <person name="Satake H."/>
            <person name="Nakayama K."/>
        </authorList>
    </citation>
    <scope>NUCLEOTIDE SEQUENCE</scope>
</reference>
<protein>
    <submittedName>
        <fullName evidence="2">Uncharacterized protein</fullName>
    </submittedName>
</protein>
<gene>
    <name evidence="2" type="ORF">Tci_894679</name>
</gene>
<sequence>MGGLAHSSGAAHVSVVSGLRALPALRAGADDAGWRHRGRGAQCGAHVPAAHGLPAHQGAPRSENWLSLAAHLLDSLRATAPALGPHLAVADARQRLCQRAWLGAVV</sequence>
<feature type="region of interest" description="Disordered" evidence="1">
    <location>
        <begin position="36"/>
        <end position="59"/>
    </location>
</feature>
<dbReference type="AlphaFoldDB" id="A0A699UJG6"/>
<evidence type="ECO:0000256" key="1">
    <source>
        <dbReference type="SAM" id="MobiDB-lite"/>
    </source>
</evidence>
<proteinExistence type="predicted"/>
<dbReference type="EMBL" id="BKCJ011339362">
    <property type="protein sequence ID" value="GFD22710.1"/>
    <property type="molecule type" value="Genomic_DNA"/>
</dbReference>
<organism evidence="2">
    <name type="scientific">Tanacetum cinerariifolium</name>
    <name type="common">Dalmatian daisy</name>
    <name type="synonym">Chrysanthemum cinerariifolium</name>
    <dbReference type="NCBI Taxonomy" id="118510"/>
    <lineage>
        <taxon>Eukaryota</taxon>
        <taxon>Viridiplantae</taxon>
        <taxon>Streptophyta</taxon>
        <taxon>Embryophyta</taxon>
        <taxon>Tracheophyta</taxon>
        <taxon>Spermatophyta</taxon>
        <taxon>Magnoliopsida</taxon>
        <taxon>eudicotyledons</taxon>
        <taxon>Gunneridae</taxon>
        <taxon>Pentapetalae</taxon>
        <taxon>asterids</taxon>
        <taxon>campanulids</taxon>
        <taxon>Asterales</taxon>
        <taxon>Asteraceae</taxon>
        <taxon>Asteroideae</taxon>
        <taxon>Anthemideae</taxon>
        <taxon>Anthemidinae</taxon>
        <taxon>Tanacetum</taxon>
    </lineage>
</organism>
<evidence type="ECO:0000313" key="2">
    <source>
        <dbReference type="EMBL" id="GFD22710.1"/>
    </source>
</evidence>
<comment type="caution">
    <text evidence="2">The sequence shown here is derived from an EMBL/GenBank/DDBJ whole genome shotgun (WGS) entry which is preliminary data.</text>
</comment>
<name>A0A699UJG6_TANCI</name>
<accession>A0A699UJG6</accession>